<dbReference type="NCBIfam" id="TIGR00876">
    <property type="entry name" value="tal_mycobact"/>
    <property type="match status" value="1"/>
</dbReference>
<dbReference type="UniPathway" id="UPA00115">
    <property type="reaction ID" value="UER00414"/>
</dbReference>
<evidence type="ECO:0000256" key="13">
    <source>
        <dbReference type="SAM" id="Coils"/>
    </source>
</evidence>
<dbReference type="GO" id="GO:0005975">
    <property type="term" value="P:carbohydrate metabolic process"/>
    <property type="evidence" value="ECO:0007669"/>
    <property type="project" value="InterPro"/>
</dbReference>
<comment type="pathway">
    <text evidence="3 12">Carbohydrate degradation; pentose phosphate pathway; D-glyceraldehyde 3-phosphate and beta-D-fructose 6-phosphate from D-ribose 5-phosphate and D-xylulose 5-phosphate (non-oxidative stage): step 2/3.</text>
</comment>
<proteinExistence type="inferred from homology"/>
<dbReference type="SUPFAM" id="SSF51569">
    <property type="entry name" value="Aldolase"/>
    <property type="match status" value="1"/>
</dbReference>
<evidence type="ECO:0000256" key="6">
    <source>
        <dbReference type="ARBA" id="ARBA00018292"/>
    </source>
</evidence>
<gene>
    <name evidence="12 14" type="primary">tal</name>
    <name evidence="14" type="ORF">SAMEA4535761_01391</name>
</gene>
<keyword evidence="8 12" id="KW-0808">Transferase</keyword>
<comment type="similarity">
    <text evidence="4 12">Belongs to the transaldolase family. Type 2 subfamily.</text>
</comment>
<sequence length="376" mass="41983">MAHENNNGKHAMVATNRIYDIGTSVWLDDLSRDLLHGTENFDLFLLERNILGITTNPAIFSAAISAGGDYDRQLEELREENVTAEEAVYRMSIRDVQEACDVLAGVYQDTHGRDGRVSIEVDPRYAHDEEKTINQARELWKQVARPNAMIKIPATDESLPAITTALSEGISVNVTLIFSVERYKQVIDAYKKGLKLAAQQGRDLEEIHSVASFFVSRMDVEVDKRLETIGTPEALALRGKAGIANARLAYHLFLDSFNDVDELPPRANKQRPLWASTGVKNPEYPQNMYVVELAGPDTVNTMPMDTINVVNEMDQLKGDTLTYADEKAREVFAGLEKVGIDLDDVVAVLEREGVEKFVTAWQELLDSTEEKLNAAK</sequence>
<dbReference type="NCBIfam" id="NF002881">
    <property type="entry name" value="PRK03343.1"/>
    <property type="match status" value="1"/>
</dbReference>
<dbReference type="PANTHER" id="PTHR10683:SF31">
    <property type="entry name" value="TRANSALDOLASE"/>
    <property type="match status" value="1"/>
</dbReference>
<keyword evidence="9 12" id="KW-0570">Pentose shunt</keyword>
<comment type="subcellular location">
    <subcellularLocation>
        <location evidence="2 12">Cytoplasm</location>
    </subcellularLocation>
</comment>
<evidence type="ECO:0000256" key="11">
    <source>
        <dbReference type="ARBA" id="ARBA00048810"/>
    </source>
</evidence>
<dbReference type="EMBL" id="LT906467">
    <property type="protein sequence ID" value="SNV73046.1"/>
    <property type="molecule type" value="Genomic_DNA"/>
</dbReference>
<comment type="function">
    <text evidence="1 12">Transaldolase is important for the balance of metabolites in the pentose-phosphate pathway.</text>
</comment>
<evidence type="ECO:0000256" key="4">
    <source>
        <dbReference type="ARBA" id="ARBA00008426"/>
    </source>
</evidence>
<evidence type="ECO:0000256" key="2">
    <source>
        <dbReference type="ARBA" id="ARBA00004496"/>
    </source>
</evidence>
<organism evidence="14 15">
    <name type="scientific">Corynebacterium imitans</name>
    <dbReference type="NCBI Taxonomy" id="156978"/>
    <lineage>
        <taxon>Bacteria</taxon>
        <taxon>Bacillati</taxon>
        <taxon>Actinomycetota</taxon>
        <taxon>Actinomycetes</taxon>
        <taxon>Mycobacteriales</taxon>
        <taxon>Corynebacteriaceae</taxon>
        <taxon>Corynebacterium</taxon>
    </lineage>
</organism>
<keyword evidence="10 12" id="KW-0704">Schiff base</keyword>
<feature type="active site" description="Schiff-base intermediate with substrate" evidence="12">
    <location>
        <position position="151"/>
    </location>
</feature>
<dbReference type="Proteomes" id="UP000215374">
    <property type="component" value="Chromosome 1"/>
</dbReference>
<dbReference type="CDD" id="cd00955">
    <property type="entry name" value="Transaldolase_like"/>
    <property type="match status" value="1"/>
</dbReference>
<dbReference type="GO" id="GO:0005737">
    <property type="term" value="C:cytoplasm"/>
    <property type="evidence" value="ECO:0007669"/>
    <property type="project" value="UniProtKB-SubCell"/>
</dbReference>
<evidence type="ECO:0000256" key="8">
    <source>
        <dbReference type="ARBA" id="ARBA00022679"/>
    </source>
</evidence>
<evidence type="ECO:0000313" key="15">
    <source>
        <dbReference type="Proteomes" id="UP000215374"/>
    </source>
</evidence>
<keyword evidence="13" id="KW-0175">Coiled coil</keyword>
<dbReference type="AlphaFoldDB" id="A0A239ZR23"/>
<dbReference type="InterPro" id="IPR013785">
    <property type="entry name" value="Aldolase_TIM"/>
</dbReference>
<dbReference type="Pfam" id="PF00923">
    <property type="entry name" value="TAL_FSA"/>
    <property type="match status" value="1"/>
</dbReference>
<comment type="catalytic activity">
    <reaction evidence="11 12">
        <text>D-sedoheptulose 7-phosphate + D-glyceraldehyde 3-phosphate = D-erythrose 4-phosphate + beta-D-fructose 6-phosphate</text>
        <dbReference type="Rhea" id="RHEA:17053"/>
        <dbReference type="ChEBI" id="CHEBI:16897"/>
        <dbReference type="ChEBI" id="CHEBI:57483"/>
        <dbReference type="ChEBI" id="CHEBI:57634"/>
        <dbReference type="ChEBI" id="CHEBI:59776"/>
        <dbReference type="EC" id="2.2.1.2"/>
    </reaction>
</comment>
<evidence type="ECO:0000256" key="7">
    <source>
        <dbReference type="ARBA" id="ARBA00022490"/>
    </source>
</evidence>
<name>A0A239ZR23_9CORY</name>
<evidence type="ECO:0000313" key="14">
    <source>
        <dbReference type="EMBL" id="SNV73046.1"/>
    </source>
</evidence>
<dbReference type="InterPro" id="IPR004732">
    <property type="entry name" value="Transaldolase_2"/>
</dbReference>
<dbReference type="InterPro" id="IPR001585">
    <property type="entry name" value="TAL/FSA"/>
</dbReference>
<dbReference type="InterPro" id="IPR018225">
    <property type="entry name" value="Transaldolase_AS"/>
</dbReference>
<dbReference type="PIRSF" id="PIRSF036915">
    <property type="entry name" value="Trnald_Bac_Plnt"/>
    <property type="match status" value="1"/>
</dbReference>
<evidence type="ECO:0000256" key="1">
    <source>
        <dbReference type="ARBA" id="ARBA00003518"/>
    </source>
</evidence>
<protein>
    <recommendedName>
        <fullName evidence="6 12">Transaldolase</fullName>
        <ecNumber evidence="5 12">2.2.1.2</ecNumber>
    </recommendedName>
</protein>
<evidence type="ECO:0000256" key="9">
    <source>
        <dbReference type="ARBA" id="ARBA00023126"/>
    </source>
</evidence>
<evidence type="ECO:0000256" key="5">
    <source>
        <dbReference type="ARBA" id="ARBA00013151"/>
    </source>
</evidence>
<reference evidence="14 15" key="1">
    <citation type="submission" date="2017-06" db="EMBL/GenBank/DDBJ databases">
        <authorList>
            <consortium name="Pathogen Informatics"/>
        </authorList>
    </citation>
    <scope>NUCLEOTIDE SEQUENCE [LARGE SCALE GENOMIC DNA]</scope>
    <source>
        <strain evidence="14 15">NCTC13015</strain>
    </source>
</reference>
<evidence type="ECO:0000256" key="3">
    <source>
        <dbReference type="ARBA" id="ARBA00004857"/>
    </source>
</evidence>
<dbReference type="GO" id="GO:0004801">
    <property type="term" value="F:transaldolase activity"/>
    <property type="evidence" value="ECO:0007669"/>
    <property type="project" value="UniProtKB-UniRule"/>
</dbReference>
<dbReference type="PANTHER" id="PTHR10683">
    <property type="entry name" value="TRANSALDOLASE"/>
    <property type="match status" value="1"/>
</dbReference>
<dbReference type="HAMAP" id="MF_00493">
    <property type="entry name" value="Transaldolase_2"/>
    <property type="match status" value="1"/>
</dbReference>
<dbReference type="EC" id="2.2.1.2" evidence="5 12"/>
<feature type="coiled-coil region" evidence="13">
    <location>
        <begin position="67"/>
        <end position="94"/>
    </location>
</feature>
<dbReference type="PROSITE" id="PS01054">
    <property type="entry name" value="TRANSALDOLASE_1"/>
    <property type="match status" value="1"/>
</dbReference>
<dbReference type="Gene3D" id="3.20.20.70">
    <property type="entry name" value="Aldolase class I"/>
    <property type="match status" value="1"/>
</dbReference>
<dbReference type="GO" id="GO:0006098">
    <property type="term" value="P:pentose-phosphate shunt"/>
    <property type="evidence" value="ECO:0007669"/>
    <property type="project" value="UniProtKB-UniRule"/>
</dbReference>
<accession>A0A239ZR23</accession>
<evidence type="ECO:0000256" key="12">
    <source>
        <dbReference type="HAMAP-Rule" id="MF_00493"/>
    </source>
</evidence>
<evidence type="ECO:0000256" key="10">
    <source>
        <dbReference type="ARBA" id="ARBA00023270"/>
    </source>
</evidence>
<keyword evidence="7 12" id="KW-0963">Cytoplasm</keyword>